<protein>
    <submittedName>
        <fullName evidence="2">Uncharacterized protein</fullName>
    </submittedName>
</protein>
<accession>A0A5C5FRU8</accession>
<evidence type="ECO:0000313" key="3">
    <source>
        <dbReference type="Proteomes" id="UP000311382"/>
    </source>
</evidence>
<proteinExistence type="predicted"/>
<feature type="compositionally biased region" description="Basic and acidic residues" evidence="1">
    <location>
        <begin position="164"/>
        <end position="179"/>
    </location>
</feature>
<evidence type="ECO:0000256" key="1">
    <source>
        <dbReference type="SAM" id="MobiDB-lite"/>
    </source>
</evidence>
<dbReference type="AlphaFoldDB" id="A0A5C5FRU8"/>
<evidence type="ECO:0000313" key="2">
    <source>
        <dbReference type="EMBL" id="TNY19550.1"/>
    </source>
</evidence>
<dbReference type="Proteomes" id="UP000311382">
    <property type="component" value="Unassembled WGS sequence"/>
</dbReference>
<organism evidence="2 3">
    <name type="scientific">Rhodotorula diobovata</name>
    <dbReference type="NCBI Taxonomy" id="5288"/>
    <lineage>
        <taxon>Eukaryota</taxon>
        <taxon>Fungi</taxon>
        <taxon>Dikarya</taxon>
        <taxon>Basidiomycota</taxon>
        <taxon>Pucciniomycotina</taxon>
        <taxon>Microbotryomycetes</taxon>
        <taxon>Sporidiobolales</taxon>
        <taxon>Sporidiobolaceae</taxon>
        <taxon>Rhodotorula</taxon>
    </lineage>
</organism>
<name>A0A5C5FRU8_9BASI</name>
<gene>
    <name evidence="2" type="ORF">DMC30DRAFT_300858</name>
</gene>
<feature type="region of interest" description="Disordered" evidence="1">
    <location>
        <begin position="164"/>
        <end position="214"/>
    </location>
</feature>
<sequence>MPSGTGKTVSLLSLIDAYQYVHVSSRVSVRPSEGPGITAVCALPRRALQARIATPSDNLRAVRHAPPADTSAALSETLAVPRAEMGGRGGASILGYGKLSDWRHQMHAALLERWQAGTPVGRYRLWIAMVWLDAMMQERRINDVDQMPPAWALEAWLRGADIPQHDPRTDEFHMSDQHGVRRSTCTQSEGDGADRLSLPRGRGHGPSGLDPASCMFHTSLTRTSKTTPLHSGASFPR</sequence>
<keyword evidence="3" id="KW-1185">Reference proteome</keyword>
<dbReference type="EMBL" id="SOZI01000092">
    <property type="protein sequence ID" value="TNY19550.1"/>
    <property type="molecule type" value="Genomic_DNA"/>
</dbReference>
<reference evidence="2 3" key="1">
    <citation type="submission" date="2019-03" db="EMBL/GenBank/DDBJ databases">
        <title>Rhodosporidium diobovatum UCD-FST 08-225 genome sequencing, assembly, and annotation.</title>
        <authorList>
            <person name="Fakankun I.U."/>
            <person name="Fristensky B."/>
            <person name="Levin D.B."/>
        </authorList>
    </citation>
    <scope>NUCLEOTIDE SEQUENCE [LARGE SCALE GENOMIC DNA]</scope>
    <source>
        <strain evidence="2 3">UCD-FST 08-225</strain>
    </source>
</reference>
<comment type="caution">
    <text evidence="2">The sequence shown here is derived from an EMBL/GenBank/DDBJ whole genome shotgun (WGS) entry which is preliminary data.</text>
</comment>